<proteinExistence type="predicted"/>
<dbReference type="NCBIfam" id="NF045624">
    <property type="entry name" value="filament_FraC"/>
    <property type="match status" value="1"/>
</dbReference>
<keyword evidence="1" id="KW-0472">Membrane</keyword>
<accession>A0ABT7BGA3</accession>
<feature type="transmembrane region" description="Helical" evidence="1">
    <location>
        <begin position="39"/>
        <end position="57"/>
    </location>
</feature>
<protein>
    <recommendedName>
        <fullName evidence="4">Filament integrity protein</fullName>
    </recommendedName>
</protein>
<evidence type="ECO:0000313" key="3">
    <source>
        <dbReference type="Proteomes" id="UP001231370"/>
    </source>
</evidence>
<comment type="caution">
    <text evidence="2">The sequence shown here is derived from an EMBL/GenBank/DDBJ whole genome shotgun (WGS) entry which is preliminary data.</text>
</comment>
<keyword evidence="1" id="KW-1133">Transmembrane helix</keyword>
<dbReference type="RefSeq" id="WP_283761519.1">
    <property type="nucleotide sequence ID" value="NZ_JAQPOK010000037.1"/>
</dbReference>
<keyword evidence="3" id="KW-1185">Reference proteome</keyword>
<name>A0ABT7BGA3_9CYAN</name>
<feature type="transmembrane region" description="Helical" evidence="1">
    <location>
        <begin position="145"/>
        <end position="165"/>
    </location>
</feature>
<evidence type="ECO:0000313" key="2">
    <source>
        <dbReference type="EMBL" id="MDJ1178196.1"/>
    </source>
</evidence>
<evidence type="ECO:0000256" key="1">
    <source>
        <dbReference type="SAM" id="Phobius"/>
    </source>
</evidence>
<evidence type="ECO:0008006" key="4">
    <source>
        <dbReference type="Google" id="ProtNLM"/>
    </source>
</evidence>
<dbReference type="Proteomes" id="UP001231370">
    <property type="component" value="Unassembled WGS sequence"/>
</dbReference>
<organism evidence="2 3">
    <name type="scientific">Roseofilum halophilum BLCC-M91</name>
    <dbReference type="NCBI Taxonomy" id="3022259"/>
    <lineage>
        <taxon>Bacteria</taxon>
        <taxon>Bacillati</taxon>
        <taxon>Cyanobacteriota</taxon>
        <taxon>Cyanophyceae</taxon>
        <taxon>Desertifilales</taxon>
        <taxon>Desertifilaceae</taxon>
        <taxon>Roseofilum</taxon>
        <taxon>Roseofilum halophilum</taxon>
    </lineage>
</organism>
<feature type="transmembrane region" description="Helical" evidence="1">
    <location>
        <begin position="6"/>
        <end position="27"/>
    </location>
</feature>
<dbReference type="InterPro" id="IPR054663">
    <property type="entry name" value="FraC"/>
</dbReference>
<gene>
    <name evidence="2" type="ORF">PJF56_04910</name>
</gene>
<feature type="transmembrane region" description="Helical" evidence="1">
    <location>
        <begin position="85"/>
        <end position="103"/>
    </location>
</feature>
<keyword evidence="1" id="KW-0812">Transmembrane</keyword>
<reference evidence="2 3" key="1">
    <citation type="submission" date="2023-01" db="EMBL/GenBank/DDBJ databases">
        <title>Novel diversity within Roseofilum (Cyanobacteria; Desertifilaceae) from marine benthic mats with descriptions of four novel species.</title>
        <authorList>
            <person name="Wang Y."/>
            <person name="Berthold D.E."/>
            <person name="Hu J."/>
            <person name="Lefler F.W."/>
            <person name="Laughinghouse H.D. IV."/>
        </authorList>
    </citation>
    <scope>NUCLEOTIDE SEQUENCE [LARGE SCALE GENOMIC DNA]</scope>
    <source>
        <strain evidence="2 3">BLCC-M91</strain>
    </source>
</reference>
<dbReference type="EMBL" id="JAQPOK010000037">
    <property type="protein sequence ID" value="MDJ1178196.1"/>
    <property type="molecule type" value="Genomic_DNA"/>
</dbReference>
<sequence>MLILPLRAIALQMLFLWVAIAIESYLLHTQLQLQRRFSIFYAATLNLLANLIGWFLFFNLEILLPDRIRKSLIHLLLLNHWDQSSLSWTLLAIISAFLIGWFVKRQGIAILRTIRKIWVEQKHGEGGFNAAASESFIEKAISRTIFNAHLISNSAILIIILIQFIKFKIEPFLIGL</sequence>
<dbReference type="Pfam" id="PF24301">
    <property type="entry name" value="FraC"/>
    <property type="match status" value="1"/>
</dbReference>